<evidence type="ECO:0000256" key="1">
    <source>
        <dbReference type="SAM" id="Phobius"/>
    </source>
</evidence>
<protein>
    <submittedName>
        <fullName evidence="2">Uncharacterized protein</fullName>
    </submittedName>
</protein>
<feature type="transmembrane region" description="Helical" evidence="1">
    <location>
        <begin position="12"/>
        <end position="29"/>
    </location>
</feature>
<gene>
    <name evidence="2" type="ORF">IAB38_00615</name>
</gene>
<proteinExistence type="predicted"/>
<keyword evidence="1" id="KW-0812">Transmembrane</keyword>
<evidence type="ECO:0000313" key="3">
    <source>
        <dbReference type="Proteomes" id="UP000824232"/>
    </source>
</evidence>
<dbReference type="AlphaFoldDB" id="A0A9D1DSZ2"/>
<reference evidence="2" key="2">
    <citation type="journal article" date="2021" name="PeerJ">
        <title>Extensive microbial diversity within the chicken gut microbiome revealed by metagenomics and culture.</title>
        <authorList>
            <person name="Gilroy R."/>
            <person name="Ravi A."/>
            <person name="Getino M."/>
            <person name="Pursley I."/>
            <person name="Horton D.L."/>
            <person name="Alikhan N.F."/>
            <person name="Baker D."/>
            <person name="Gharbi K."/>
            <person name="Hall N."/>
            <person name="Watson M."/>
            <person name="Adriaenssens E.M."/>
            <person name="Foster-Nyarko E."/>
            <person name="Jarju S."/>
            <person name="Secka A."/>
            <person name="Antonio M."/>
            <person name="Oren A."/>
            <person name="Chaudhuri R.R."/>
            <person name="La Ragione R."/>
            <person name="Hildebrand F."/>
            <person name="Pallen M.J."/>
        </authorList>
    </citation>
    <scope>NUCLEOTIDE SEQUENCE</scope>
    <source>
        <strain evidence="2">CHK184-20233</strain>
    </source>
</reference>
<sequence length="56" mass="6765">MYNRPIYQNNNRNGFIPLIVGGVIGYGLGSYNRPNFYYPIYPFYPVYPMYPPFYRR</sequence>
<reference evidence="2" key="1">
    <citation type="submission" date="2020-10" db="EMBL/GenBank/DDBJ databases">
        <authorList>
            <person name="Gilroy R."/>
        </authorList>
    </citation>
    <scope>NUCLEOTIDE SEQUENCE</scope>
    <source>
        <strain evidence="2">CHK184-20233</strain>
    </source>
</reference>
<name>A0A9D1DSZ2_9FIRM</name>
<dbReference type="EMBL" id="DVHC01000008">
    <property type="protein sequence ID" value="HIR58530.1"/>
    <property type="molecule type" value="Genomic_DNA"/>
</dbReference>
<accession>A0A9D1DSZ2</accession>
<comment type="caution">
    <text evidence="2">The sequence shown here is derived from an EMBL/GenBank/DDBJ whole genome shotgun (WGS) entry which is preliminary data.</text>
</comment>
<evidence type="ECO:0000313" key="2">
    <source>
        <dbReference type="EMBL" id="HIR58530.1"/>
    </source>
</evidence>
<dbReference type="Proteomes" id="UP000824232">
    <property type="component" value="Unassembled WGS sequence"/>
</dbReference>
<keyword evidence="1" id="KW-1133">Transmembrane helix</keyword>
<organism evidence="2 3">
    <name type="scientific">Candidatus Onthousia excrementipullorum</name>
    <dbReference type="NCBI Taxonomy" id="2840884"/>
    <lineage>
        <taxon>Bacteria</taxon>
        <taxon>Bacillati</taxon>
        <taxon>Bacillota</taxon>
        <taxon>Bacilli</taxon>
        <taxon>Candidatus Onthousia</taxon>
    </lineage>
</organism>
<keyword evidence="1" id="KW-0472">Membrane</keyword>